<protein>
    <submittedName>
        <fullName evidence="4">GAF domain-containing protein</fullName>
    </submittedName>
</protein>
<dbReference type="InterPro" id="IPR051448">
    <property type="entry name" value="CdaR-like_regulators"/>
</dbReference>
<dbReference type="InterPro" id="IPR003018">
    <property type="entry name" value="GAF"/>
</dbReference>
<dbReference type="AlphaFoldDB" id="A0A7G9RG39"/>
<feature type="region of interest" description="Disordered" evidence="2">
    <location>
        <begin position="81"/>
        <end position="101"/>
    </location>
</feature>
<reference evidence="4 5" key="1">
    <citation type="submission" date="2020-08" db="EMBL/GenBank/DDBJ databases">
        <title>Genome sequence of Nocardioides mesophilus KACC 16243T.</title>
        <authorList>
            <person name="Hyun D.-W."/>
            <person name="Bae J.-W."/>
        </authorList>
    </citation>
    <scope>NUCLEOTIDE SEQUENCE [LARGE SCALE GENOMIC DNA]</scope>
    <source>
        <strain evidence="4 5">KACC 16243</strain>
    </source>
</reference>
<dbReference type="Proteomes" id="UP000515947">
    <property type="component" value="Chromosome"/>
</dbReference>
<organism evidence="4 5">
    <name type="scientific">Nocardioides mesophilus</name>
    <dbReference type="NCBI Taxonomy" id="433659"/>
    <lineage>
        <taxon>Bacteria</taxon>
        <taxon>Bacillati</taxon>
        <taxon>Actinomycetota</taxon>
        <taxon>Actinomycetes</taxon>
        <taxon>Propionibacteriales</taxon>
        <taxon>Nocardioidaceae</taxon>
        <taxon>Nocardioides</taxon>
    </lineage>
</organism>
<dbReference type="Pfam" id="PF13556">
    <property type="entry name" value="HTH_30"/>
    <property type="match status" value="1"/>
</dbReference>
<dbReference type="RefSeq" id="WP_187580404.1">
    <property type="nucleotide sequence ID" value="NZ_CP060713.1"/>
</dbReference>
<dbReference type="Pfam" id="PF17853">
    <property type="entry name" value="GGDEF_2"/>
    <property type="match status" value="1"/>
</dbReference>
<feature type="domain" description="GAF" evidence="3">
    <location>
        <begin position="28"/>
        <end position="186"/>
    </location>
</feature>
<comment type="similarity">
    <text evidence="1">Belongs to the CdaR family.</text>
</comment>
<dbReference type="InterPro" id="IPR042070">
    <property type="entry name" value="PucR_C-HTH_sf"/>
</dbReference>
<evidence type="ECO:0000256" key="2">
    <source>
        <dbReference type="SAM" id="MobiDB-lite"/>
    </source>
</evidence>
<sequence length="580" mass="62162">MTAAEHADLQRWLAATAAIASAVNRPTALPALLDLVARTASELMGYDFCGVLLPDAHGRCLLIEGSFGLSTDYVRQVNERNPVTLRPSAQEPQAPSGRAYHSREPVRIADTFADEDFLPWGGVAREQGYRSMISVPLLSSGEAVGTLNCYRRQPHEYGAREVELLEMLADQAGVAITTARLRDREAATIADLRSSNASLEEQQELHRQGTRVHEQLTTVALRGGGVAGVARALADLLDRSVSVTDEPGGEPLATIGVHGPDGDGDIDVVEAPVRLGSVEVARIRVRGADRPLAPVEQRALEQAVTVCALELLRERTALEAEWRVSGEVVTDLLTGSASALQTVGERAARLGHDLDRPHAVLVLAGRTGEPATDHLLSVARGYAATATPRGLVTGLGTQVVLLWPATDPEEPRRHADRLRRLLLRARPDASVSVAVSPTCSARAEYPAAYRRARGAVELARLRGTDGVVTLDRLGVHGLLLQLEDVSQLAAFADSRLRPLRAHDEARGSALEATVRAYLHHDLSTAATAAALFVHPNTVGLRLRRAEELLGCSLTSVRALVELQVALSASEVLEAQTPSLR</sequence>
<dbReference type="Gene3D" id="3.30.450.40">
    <property type="match status" value="1"/>
</dbReference>
<dbReference type="EMBL" id="CP060713">
    <property type="protein sequence ID" value="QNN54564.1"/>
    <property type="molecule type" value="Genomic_DNA"/>
</dbReference>
<evidence type="ECO:0000259" key="3">
    <source>
        <dbReference type="SMART" id="SM00065"/>
    </source>
</evidence>
<evidence type="ECO:0000256" key="1">
    <source>
        <dbReference type="ARBA" id="ARBA00006754"/>
    </source>
</evidence>
<dbReference type="InterPro" id="IPR025736">
    <property type="entry name" value="PucR_C-HTH_dom"/>
</dbReference>
<dbReference type="InterPro" id="IPR029016">
    <property type="entry name" value="GAF-like_dom_sf"/>
</dbReference>
<dbReference type="PANTHER" id="PTHR33744:SF1">
    <property type="entry name" value="DNA-BINDING TRANSCRIPTIONAL ACTIVATOR ADER"/>
    <property type="match status" value="1"/>
</dbReference>
<dbReference type="Gene3D" id="1.10.10.2840">
    <property type="entry name" value="PucR C-terminal helix-turn-helix domain"/>
    <property type="match status" value="1"/>
</dbReference>
<gene>
    <name evidence="4" type="ORF">H9L09_09795</name>
</gene>
<dbReference type="KEGG" id="nmes:H9L09_09795"/>
<proteinExistence type="inferred from homology"/>
<dbReference type="SMART" id="SM00065">
    <property type="entry name" value="GAF"/>
    <property type="match status" value="1"/>
</dbReference>
<dbReference type="PANTHER" id="PTHR33744">
    <property type="entry name" value="CARBOHYDRATE DIACID REGULATOR"/>
    <property type="match status" value="1"/>
</dbReference>
<accession>A0A7G9RG39</accession>
<dbReference type="Pfam" id="PF01590">
    <property type="entry name" value="GAF"/>
    <property type="match status" value="1"/>
</dbReference>
<evidence type="ECO:0000313" key="5">
    <source>
        <dbReference type="Proteomes" id="UP000515947"/>
    </source>
</evidence>
<dbReference type="SUPFAM" id="SSF55781">
    <property type="entry name" value="GAF domain-like"/>
    <property type="match status" value="1"/>
</dbReference>
<dbReference type="InterPro" id="IPR041522">
    <property type="entry name" value="CdaR_GGDEF"/>
</dbReference>
<evidence type="ECO:0000313" key="4">
    <source>
        <dbReference type="EMBL" id="QNN54564.1"/>
    </source>
</evidence>
<name>A0A7G9RG39_9ACTN</name>
<keyword evidence="5" id="KW-1185">Reference proteome</keyword>